<dbReference type="SUPFAM" id="SSF55464">
    <property type="entry name" value="Origin of replication-binding domain, RBD-like"/>
    <property type="match status" value="1"/>
</dbReference>
<evidence type="ECO:0000313" key="4">
    <source>
        <dbReference type="Proteomes" id="UP000093757"/>
    </source>
</evidence>
<gene>
    <name evidence="3" type="ORF">A9W98_06565</name>
</gene>
<sequence length="951" mass="105516">MLTCSPLKLWSIDYYNRTARQAGQAAKDAAAANGGLGEYYSEHDTRAPVWTVVGDARKAAELVGLTDEQRAGGLADLDTVARWLDEGIAPNGARGRTFGPNDNHGIDATFCAPKSLSLLRAYGDDVVQKAVLDAHNTGVKEALEYIHEHAGYTRVHNNLTGKKDLQRLPGLVTVAYQHETSRAGDPHLHTHVIVPNKQARADGKLAALDTDSLWHESKAGGVIYQATMRRQLTQSIGAEWGPIDPHTGMAELVGVDPEVIKAHSQRSTQLREWADDNLTLVDGQPTQAQLAAAQKATRPRKPEGMSWGELRQQWRADRRGFSFDFDANRAARKKRRAEKATFDRRRIAEIAAGIDKAAFTRADLVEIIGAQLPVEVDDDDRTPREQIEAAVDEIAIRVSEQRQAHHREGHVRYTIDLVLFEEWDILKMVDARDDRSVVRVSAADTEGLSGDQQRAITALAESPWLVQPLAAPAGAGKTHSLKALRAAANRAGRTVVVLAPQGRAVDIAKNECAGDEAYTVDKALLELRNGRLTLDHRTIVVVDEAGLIGNNQLRELLTYTTAAGTKTVPVGDAHQLSPVRKRGGMFEQLCADLPWSQRLSEVWRMRDPEERTASLALRNGGPNPLRRAIAWYRDHDRLRCGDEVTMAADALACYRADVAAGKDPLLMPDKWELCDALNKQIHADRVAADAPTVTGARGHQIGVGDLVVTRHNTTEIDVWAAPDERGRIGTTKLASQVRNGQRWVIERVDTRDERPRVMARRTTDNAVAVLAGEYLREHVHHGYAVTLQSEQGDTADTAYPIVSERTDRKTLYTGLTRGREMNRVFIYDKIAGEGDHEHAEPAPGVHQARRGDAHQAADLIRASTGRDDRPQTVHQVAADTDRDQLPARVARFTAKRDHDLARRRGAYRTWTDQHAREQAEQNRWLHEYVERTRDQTHTRERSTDTGYDIGL</sequence>
<accession>A0A1A6BP93</accession>
<evidence type="ECO:0000313" key="3">
    <source>
        <dbReference type="EMBL" id="OBS04024.1"/>
    </source>
</evidence>
<dbReference type="InterPro" id="IPR014862">
    <property type="entry name" value="TrwC"/>
</dbReference>
<feature type="domain" description="TrwC relaxase" evidence="2">
    <location>
        <begin position="23"/>
        <end position="317"/>
    </location>
</feature>
<dbReference type="OrthoDB" id="4524286at2"/>
<dbReference type="InterPro" id="IPR027417">
    <property type="entry name" value="P-loop_NTPase"/>
</dbReference>
<evidence type="ECO:0000256" key="1">
    <source>
        <dbReference type="SAM" id="MobiDB-lite"/>
    </source>
</evidence>
<dbReference type="NCBIfam" id="NF041492">
    <property type="entry name" value="MobF"/>
    <property type="match status" value="1"/>
</dbReference>
<dbReference type="AlphaFoldDB" id="A0A1A6BP93"/>
<organism evidence="3 4">
    <name type="scientific">Mycobacterium gordonae</name>
    <dbReference type="NCBI Taxonomy" id="1778"/>
    <lineage>
        <taxon>Bacteria</taxon>
        <taxon>Bacillati</taxon>
        <taxon>Actinomycetota</taxon>
        <taxon>Actinomycetes</taxon>
        <taxon>Mycobacteriales</taxon>
        <taxon>Mycobacteriaceae</taxon>
        <taxon>Mycobacterium</taxon>
    </lineage>
</organism>
<name>A0A1A6BP93_MYCGO</name>
<dbReference type="SUPFAM" id="SSF52540">
    <property type="entry name" value="P-loop containing nucleoside triphosphate hydrolases"/>
    <property type="match status" value="2"/>
</dbReference>
<evidence type="ECO:0000259" key="2">
    <source>
        <dbReference type="Pfam" id="PF08751"/>
    </source>
</evidence>
<dbReference type="Pfam" id="PF08751">
    <property type="entry name" value="TrwC"/>
    <property type="match status" value="1"/>
</dbReference>
<proteinExistence type="predicted"/>
<dbReference type="Pfam" id="PF13604">
    <property type="entry name" value="AAA_30"/>
    <property type="match status" value="1"/>
</dbReference>
<dbReference type="EMBL" id="MAEM01000012">
    <property type="protein sequence ID" value="OBS04024.1"/>
    <property type="molecule type" value="Genomic_DNA"/>
</dbReference>
<dbReference type="Gene3D" id="3.40.50.300">
    <property type="entry name" value="P-loop containing nucleotide triphosphate hydrolases"/>
    <property type="match status" value="2"/>
</dbReference>
<protein>
    <submittedName>
        <fullName evidence="3">AAA family ATPase</fullName>
    </submittedName>
</protein>
<dbReference type="Proteomes" id="UP000093757">
    <property type="component" value="Unassembled WGS sequence"/>
</dbReference>
<dbReference type="RefSeq" id="WP_065131859.1">
    <property type="nucleotide sequence ID" value="NZ_MAEM01000012.1"/>
</dbReference>
<feature type="region of interest" description="Disordered" evidence="1">
    <location>
        <begin position="835"/>
        <end position="855"/>
    </location>
</feature>
<comment type="caution">
    <text evidence="3">The sequence shown here is derived from an EMBL/GenBank/DDBJ whole genome shotgun (WGS) entry which is preliminary data.</text>
</comment>
<reference evidence="3 4" key="1">
    <citation type="submission" date="2016-06" db="EMBL/GenBank/DDBJ databases">
        <authorList>
            <person name="Kjaerup R.B."/>
            <person name="Dalgaard T.S."/>
            <person name="Juul-Madsen H.R."/>
        </authorList>
    </citation>
    <scope>NUCLEOTIDE SEQUENCE [LARGE SCALE GENOMIC DNA]</scope>
    <source>
        <strain evidence="3 4">1245752.6</strain>
    </source>
</reference>